<dbReference type="EMBL" id="JAOJ01000001">
    <property type="protein sequence ID" value="EUA74303.1"/>
    <property type="molecule type" value="Genomic_DNA"/>
</dbReference>
<evidence type="ECO:0000313" key="3">
    <source>
        <dbReference type="Proteomes" id="UP000023351"/>
    </source>
</evidence>
<organism evidence="2 3">
    <name type="scientific">Mycobacteroides abscessus subsp. bolletii 1513</name>
    <dbReference type="NCBI Taxonomy" id="1299321"/>
    <lineage>
        <taxon>Bacteria</taxon>
        <taxon>Bacillati</taxon>
        <taxon>Actinomycetota</taxon>
        <taxon>Actinomycetes</taxon>
        <taxon>Mycobacteriales</taxon>
        <taxon>Mycobacteriaceae</taxon>
        <taxon>Mycobacteroides</taxon>
        <taxon>Mycobacteroides abscessus</taxon>
    </lineage>
</organism>
<evidence type="ECO:0000313" key="2">
    <source>
        <dbReference type="EMBL" id="EUA74303.1"/>
    </source>
</evidence>
<feature type="region of interest" description="Disordered" evidence="1">
    <location>
        <begin position="1"/>
        <end position="28"/>
    </location>
</feature>
<accession>X8E330</accession>
<sequence>MIRQSARLSDIKDAHAAAHGKPKPAGQRELNKEAVVKELAAPLPEVFVVAQQRVFGRKTIRKLTRQPLLGAVARPARPLGGVFVELLVDSWVCGFSTVLADKAFVGICNVHPSYLSDTERQSALVVNSVGIAANTCGKQWGVQ</sequence>
<comment type="caution">
    <text evidence="2">The sequence shown here is derived from an EMBL/GenBank/DDBJ whole genome shotgun (WGS) entry which is preliminary data.</text>
</comment>
<protein>
    <submittedName>
        <fullName evidence="2">Uncharacterized protein</fullName>
    </submittedName>
</protein>
<dbReference type="AlphaFoldDB" id="X8E330"/>
<reference evidence="2 3" key="1">
    <citation type="submission" date="2013-12" db="EMBL/GenBank/DDBJ databases">
        <authorList>
            <person name="Zelazny A."/>
            <person name="Olivier K."/>
            <person name="Holland S."/>
            <person name="Lenaerts A."/>
            <person name="Ordway D."/>
            <person name="DeGroote M.A."/>
            <person name="Parker T."/>
            <person name="Sizemore C."/>
            <person name="Tallon L.J."/>
            <person name="Sadzewicz L.K."/>
            <person name="Sengamalay N."/>
            <person name="Fraser C.M."/>
            <person name="Hine E."/>
            <person name="Shefchek K.A."/>
            <person name="Das S.P."/>
            <person name="Tettelin H."/>
        </authorList>
    </citation>
    <scope>NUCLEOTIDE SEQUENCE [LARGE SCALE GENOMIC DNA]</scope>
    <source>
        <strain evidence="2 3">1513</strain>
    </source>
</reference>
<proteinExistence type="predicted"/>
<evidence type="ECO:0000256" key="1">
    <source>
        <dbReference type="SAM" id="MobiDB-lite"/>
    </source>
</evidence>
<dbReference type="Proteomes" id="UP000023351">
    <property type="component" value="Unassembled WGS sequence"/>
</dbReference>
<name>X8E330_9MYCO</name>
<gene>
    <name evidence="2" type="ORF">I540_0282</name>
</gene>